<evidence type="ECO:0000313" key="2">
    <source>
        <dbReference type="Proteomes" id="UP000077143"/>
    </source>
</evidence>
<organism evidence="1 2">
    <name type="scientific">Mycobacterium adipatum</name>
    <dbReference type="NCBI Taxonomy" id="1682113"/>
    <lineage>
        <taxon>Bacteria</taxon>
        <taxon>Bacillati</taxon>
        <taxon>Actinomycetota</taxon>
        <taxon>Actinomycetes</taxon>
        <taxon>Mycobacteriales</taxon>
        <taxon>Mycobacteriaceae</taxon>
        <taxon>Mycobacterium</taxon>
    </lineage>
</organism>
<geneLocation type="plasmid" evidence="2">
    <name>pmyc1</name>
</geneLocation>
<dbReference type="AlphaFoldDB" id="A0A172UX51"/>
<name>A0A172UX51_9MYCO</name>
<keyword evidence="1" id="KW-0614">Plasmid</keyword>
<dbReference type="Proteomes" id="UP000077143">
    <property type="component" value="Plasmid pMYC1"/>
</dbReference>
<keyword evidence="2" id="KW-1185">Reference proteome</keyword>
<proteinExistence type="predicted"/>
<evidence type="ECO:0000313" key="1">
    <source>
        <dbReference type="EMBL" id="ANE83548.1"/>
    </source>
</evidence>
<dbReference type="KEGG" id="madi:A7U43_28635"/>
<dbReference type="EMBL" id="CP015597">
    <property type="protein sequence ID" value="ANE83548.1"/>
    <property type="molecule type" value="Genomic_DNA"/>
</dbReference>
<accession>A0A172UX51</accession>
<gene>
    <name evidence="1" type="ORF">A7U43_28635</name>
</gene>
<reference evidence="1 2" key="1">
    <citation type="submission" date="2016-05" db="EMBL/GenBank/DDBJ databases">
        <title>Complete genome sequence of a phthalic acid esters degrading Mycobacterium sp. YC-RL4.</title>
        <authorList>
            <person name="Ren L."/>
            <person name="Fan S."/>
            <person name="Ruth N."/>
            <person name="Jia Y."/>
            <person name="Wang J."/>
            <person name="Qiao C."/>
        </authorList>
    </citation>
    <scope>NUCLEOTIDE SEQUENCE [LARGE SCALE GENOMIC DNA]</scope>
    <source>
        <strain evidence="1 2">YC-RL4</strain>
        <plasmid evidence="2">pmyc1</plasmid>
    </source>
</reference>
<sequence>MSGGDAREFRDDDDGYLAWIADHPDGYVINIVRGHTPGGARIHRAGCWTVSRPGLRAASWTEGQYVKICADRLADLQHWAATVVPGPIETCGTCSPASTG</sequence>
<protein>
    <submittedName>
        <fullName evidence="1">Uncharacterized protein</fullName>
    </submittedName>
</protein>